<dbReference type="InterPro" id="IPR013525">
    <property type="entry name" value="ABC2_TM"/>
</dbReference>
<dbReference type="GO" id="GO:0016887">
    <property type="term" value="F:ATP hydrolysis activity"/>
    <property type="evidence" value="ECO:0007669"/>
    <property type="project" value="InterPro"/>
</dbReference>
<proteinExistence type="predicted"/>
<feature type="transmembrane region" description="Helical" evidence="8">
    <location>
        <begin position="545"/>
        <end position="574"/>
    </location>
</feature>
<dbReference type="AlphaFoldDB" id="A0A0M0JMZ5"/>
<dbReference type="EMBL" id="JWZX01002691">
    <property type="protein sequence ID" value="KOO27628.1"/>
    <property type="molecule type" value="Genomic_DNA"/>
</dbReference>
<keyword evidence="2" id="KW-0813">Transport</keyword>
<evidence type="ECO:0000256" key="6">
    <source>
        <dbReference type="ARBA" id="ARBA00022989"/>
    </source>
</evidence>
<evidence type="ECO:0000313" key="11">
    <source>
        <dbReference type="Proteomes" id="UP000037460"/>
    </source>
</evidence>
<protein>
    <submittedName>
        <fullName evidence="10">ABC family transporter: multidrug</fullName>
    </submittedName>
</protein>
<evidence type="ECO:0000256" key="8">
    <source>
        <dbReference type="SAM" id="Phobius"/>
    </source>
</evidence>
<dbReference type="InterPro" id="IPR003439">
    <property type="entry name" value="ABC_transporter-like_ATP-bd"/>
</dbReference>
<evidence type="ECO:0000256" key="1">
    <source>
        <dbReference type="ARBA" id="ARBA00004141"/>
    </source>
</evidence>
<dbReference type="Pfam" id="PF00005">
    <property type="entry name" value="ABC_tran"/>
    <property type="match status" value="1"/>
</dbReference>
<comment type="subcellular location">
    <subcellularLocation>
        <location evidence="1">Membrane</location>
        <topology evidence="1">Multi-pass membrane protein</topology>
    </subcellularLocation>
</comment>
<dbReference type="GO" id="GO:0005524">
    <property type="term" value="F:ATP binding"/>
    <property type="evidence" value="ECO:0007669"/>
    <property type="project" value="UniProtKB-KW"/>
</dbReference>
<accession>A0A0M0JMZ5</accession>
<keyword evidence="4" id="KW-0547">Nucleotide-binding</keyword>
<dbReference type="PANTHER" id="PTHR48041:SF91">
    <property type="entry name" value="ABC TRANSPORTER G FAMILY MEMBER 28"/>
    <property type="match status" value="1"/>
</dbReference>
<feature type="transmembrane region" description="Helical" evidence="8">
    <location>
        <begin position="472"/>
        <end position="497"/>
    </location>
</feature>
<dbReference type="InterPro" id="IPR003593">
    <property type="entry name" value="AAA+_ATPase"/>
</dbReference>
<feature type="transmembrane region" description="Helical" evidence="8">
    <location>
        <begin position="330"/>
        <end position="347"/>
    </location>
</feature>
<keyword evidence="7 8" id="KW-0472">Membrane</keyword>
<feature type="transmembrane region" description="Helical" evidence="8">
    <location>
        <begin position="411"/>
        <end position="428"/>
    </location>
</feature>
<dbReference type="OrthoDB" id="184675at2759"/>
<feature type="transmembrane region" description="Helical" evidence="8">
    <location>
        <begin position="362"/>
        <end position="383"/>
    </location>
</feature>
<evidence type="ECO:0000256" key="2">
    <source>
        <dbReference type="ARBA" id="ARBA00022448"/>
    </source>
</evidence>
<organism evidence="10 11">
    <name type="scientific">Chrysochromulina tobinii</name>
    <dbReference type="NCBI Taxonomy" id="1460289"/>
    <lineage>
        <taxon>Eukaryota</taxon>
        <taxon>Haptista</taxon>
        <taxon>Haptophyta</taxon>
        <taxon>Prymnesiophyceae</taxon>
        <taxon>Prymnesiales</taxon>
        <taxon>Chrysochromulinaceae</taxon>
        <taxon>Chrysochromulina</taxon>
    </lineage>
</organism>
<dbReference type="PROSITE" id="PS00211">
    <property type="entry name" value="ABC_TRANSPORTER_1"/>
    <property type="match status" value="1"/>
</dbReference>
<keyword evidence="6 8" id="KW-1133">Transmembrane helix</keyword>
<evidence type="ECO:0000256" key="4">
    <source>
        <dbReference type="ARBA" id="ARBA00022741"/>
    </source>
</evidence>
<dbReference type="PROSITE" id="PS50893">
    <property type="entry name" value="ABC_TRANSPORTER_2"/>
    <property type="match status" value="1"/>
</dbReference>
<dbReference type="CDD" id="cd03213">
    <property type="entry name" value="ABCG_EPDR"/>
    <property type="match status" value="1"/>
</dbReference>
<dbReference type="Pfam" id="PF01061">
    <property type="entry name" value="ABC2_membrane"/>
    <property type="match status" value="1"/>
</dbReference>
<sequence>MYTVNKKKDKLVILDGITAIFAPGKMTALMGPSGCGKTTLLDVVAGRKNSGTITGDIKYGGVSPKKEALKHCVGYVEQFDTLVGELTVRQMLMYTAELRLPTTVPTKDKVARVDETIARLDLISCTNTVIGNALLRGISGGQAKRVNLALSLIMRPSVIYLDEPTSGLDSNMANEVADCLRSLADEGRTIVCTIHSPTAYAFGRFDDLLMLKAGKVTYSGELGAAARYFERVAMVKPPSGFFSLPEYLVDLTSNGKYAAVSKDVDFRALWAKSEEAATMGKLVSAQANSDLAARLVVPASMPGQPKQLATLLRFRMTTHYRNGEFLGPRIGDKIIFGLLILSLYWGIGDDEDTSSIQSTASLLYFISALCGYGAAAFVPSLTLDRPLYYRELADGCYTPLVYYMSKFVEEAVLAVFTSLLFACITFFGCQLQGSFWVFAGVYYLTTMCGICLAYAVAAIAPNMDAANAMLPTYVTTCMYFGGLFLLFDEIPIGWYWFSWTSFLRYSWGAQMLNQYSDSAVGRYPAYVTESGPVNVLDFYGMNGDIMGSLGACVGLLALLVLIFATCGAFSIAYIRHATR</sequence>
<reference evidence="11" key="1">
    <citation type="journal article" date="2015" name="PLoS Genet.">
        <title>Genome Sequence and Transcriptome Analyses of Chrysochromulina tobin: Metabolic Tools for Enhanced Algal Fitness in the Prominent Order Prymnesiales (Haptophyceae).</title>
        <authorList>
            <person name="Hovde B.T."/>
            <person name="Deodato C.R."/>
            <person name="Hunsperger H.M."/>
            <person name="Ryken S.A."/>
            <person name="Yost W."/>
            <person name="Jha R.K."/>
            <person name="Patterson J."/>
            <person name="Monnat R.J. Jr."/>
            <person name="Barlow S.B."/>
            <person name="Starkenburg S.R."/>
            <person name="Cattolico R.A."/>
        </authorList>
    </citation>
    <scope>NUCLEOTIDE SEQUENCE</scope>
    <source>
        <strain evidence="11">CCMP291</strain>
    </source>
</reference>
<dbReference type="GO" id="GO:0016020">
    <property type="term" value="C:membrane"/>
    <property type="evidence" value="ECO:0007669"/>
    <property type="project" value="UniProtKB-SubCell"/>
</dbReference>
<dbReference type="InterPro" id="IPR027417">
    <property type="entry name" value="P-loop_NTPase"/>
</dbReference>
<evidence type="ECO:0000313" key="10">
    <source>
        <dbReference type="EMBL" id="KOO27628.1"/>
    </source>
</evidence>
<dbReference type="GO" id="GO:0140359">
    <property type="term" value="F:ABC-type transporter activity"/>
    <property type="evidence" value="ECO:0007669"/>
    <property type="project" value="InterPro"/>
</dbReference>
<evidence type="ECO:0000256" key="5">
    <source>
        <dbReference type="ARBA" id="ARBA00022840"/>
    </source>
</evidence>
<dbReference type="Gene3D" id="3.40.50.300">
    <property type="entry name" value="P-loop containing nucleotide triphosphate hydrolases"/>
    <property type="match status" value="1"/>
</dbReference>
<gene>
    <name evidence="10" type="ORF">Ctob_010067</name>
</gene>
<evidence type="ECO:0000259" key="9">
    <source>
        <dbReference type="PROSITE" id="PS50893"/>
    </source>
</evidence>
<name>A0A0M0JMZ5_9EUKA</name>
<dbReference type="SUPFAM" id="SSF52540">
    <property type="entry name" value="P-loop containing nucleoside triphosphate hydrolases"/>
    <property type="match status" value="1"/>
</dbReference>
<dbReference type="InterPro" id="IPR050352">
    <property type="entry name" value="ABCG_transporters"/>
</dbReference>
<dbReference type="Proteomes" id="UP000037460">
    <property type="component" value="Unassembled WGS sequence"/>
</dbReference>
<dbReference type="PANTHER" id="PTHR48041">
    <property type="entry name" value="ABC TRANSPORTER G FAMILY MEMBER 28"/>
    <property type="match status" value="1"/>
</dbReference>
<dbReference type="InterPro" id="IPR017871">
    <property type="entry name" value="ABC_transporter-like_CS"/>
</dbReference>
<evidence type="ECO:0000256" key="7">
    <source>
        <dbReference type="ARBA" id="ARBA00023136"/>
    </source>
</evidence>
<evidence type="ECO:0000256" key="3">
    <source>
        <dbReference type="ARBA" id="ARBA00022692"/>
    </source>
</evidence>
<keyword evidence="5" id="KW-0067">ATP-binding</keyword>
<keyword evidence="11" id="KW-1185">Reference proteome</keyword>
<keyword evidence="3 8" id="KW-0812">Transmembrane</keyword>
<feature type="transmembrane region" description="Helical" evidence="8">
    <location>
        <begin position="434"/>
        <end position="460"/>
    </location>
</feature>
<comment type="caution">
    <text evidence="10">The sequence shown here is derived from an EMBL/GenBank/DDBJ whole genome shotgun (WGS) entry which is preliminary data.</text>
</comment>
<feature type="domain" description="ABC transporter" evidence="9">
    <location>
        <begin position="1"/>
        <end position="238"/>
    </location>
</feature>
<dbReference type="SMART" id="SM00382">
    <property type="entry name" value="AAA"/>
    <property type="match status" value="1"/>
</dbReference>